<feature type="compositionally biased region" description="Basic and acidic residues" evidence="4">
    <location>
        <begin position="494"/>
        <end position="505"/>
    </location>
</feature>
<protein>
    <recommendedName>
        <fullName evidence="5">CST complex subunit Stn1 N-terminal domain-containing protein</fullName>
    </recommendedName>
</protein>
<dbReference type="InterPro" id="IPR018856">
    <property type="entry name" value="Stn1_N"/>
</dbReference>
<dbReference type="CDD" id="cd03524">
    <property type="entry name" value="RPA2_OBF_family"/>
    <property type="match status" value="1"/>
</dbReference>
<dbReference type="GO" id="GO:0000781">
    <property type="term" value="C:chromosome, telomeric region"/>
    <property type="evidence" value="ECO:0007669"/>
    <property type="project" value="UniProtKB-SubCell"/>
</dbReference>
<dbReference type="AlphaFoldDB" id="A0AA39ZJC7"/>
<feature type="compositionally biased region" description="Basic and acidic residues" evidence="4">
    <location>
        <begin position="263"/>
        <end position="275"/>
    </location>
</feature>
<reference evidence="6" key="1">
    <citation type="submission" date="2023-06" db="EMBL/GenBank/DDBJ databases">
        <title>Genome-scale phylogeny and comparative genomics of the fungal order Sordariales.</title>
        <authorList>
            <consortium name="Lawrence Berkeley National Laboratory"/>
            <person name="Hensen N."/>
            <person name="Bonometti L."/>
            <person name="Westerberg I."/>
            <person name="Brannstrom I.O."/>
            <person name="Guillou S."/>
            <person name="Cros-Aarteil S."/>
            <person name="Calhoun S."/>
            <person name="Haridas S."/>
            <person name="Kuo A."/>
            <person name="Mondo S."/>
            <person name="Pangilinan J."/>
            <person name="Riley R."/>
            <person name="Labutti K."/>
            <person name="Andreopoulos B."/>
            <person name="Lipzen A."/>
            <person name="Chen C."/>
            <person name="Yanf M."/>
            <person name="Daum C."/>
            <person name="Ng V."/>
            <person name="Clum A."/>
            <person name="Steindorff A."/>
            <person name="Ohm R."/>
            <person name="Martin F."/>
            <person name="Silar P."/>
            <person name="Natvig D."/>
            <person name="Lalanne C."/>
            <person name="Gautier V."/>
            <person name="Ament-Velasquez S.L."/>
            <person name="Kruys A."/>
            <person name="Hutchinson M.I."/>
            <person name="Powell A.J."/>
            <person name="Barry K."/>
            <person name="Miller A.N."/>
            <person name="Grigoriev I.V."/>
            <person name="Debuchy R."/>
            <person name="Gladieux P."/>
            <person name="Thoren M.H."/>
            <person name="Johannesson H."/>
        </authorList>
    </citation>
    <scope>NUCLEOTIDE SEQUENCE</scope>
    <source>
        <strain evidence="6">CBS 307.81</strain>
    </source>
</reference>
<keyword evidence="2" id="KW-0158">Chromosome</keyword>
<evidence type="ECO:0000313" key="6">
    <source>
        <dbReference type="EMBL" id="KAK0672084.1"/>
    </source>
</evidence>
<feature type="compositionally biased region" description="Polar residues" evidence="4">
    <location>
        <begin position="321"/>
        <end position="330"/>
    </location>
</feature>
<feature type="compositionally biased region" description="Low complexity" evidence="4">
    <location>
        <begin position="550"/>
        <end position="562"/>
    </location>
</feature>
<comment type="caution">
    <text evidence="6">The sequence shown here is derived from an EMBL/GenBank/DDBJ whole genome shotgun (WGS) entry which is preliminary data.</text>
</comment>
<feature type="compositionally biased region" description="Basic and acidic residues" evidence="4">
    <location>
        <begin position="194"/>
        <end position="227"/>
    </location>
</feature>
<accession>A0AA39ZJC7</accession>
<evidence type="ECO:0000259" key="5">
    <source>
        <dbReference type="Pfam" id="PF10451"/>
    </source>
</evidence>
<comment type="subcellular location">
    <subcellularLocation>
        <location evidence="1">Chromosome</location>
        <location evidence="1">Telomere</location>
    </subcellularLocation>
</comment>
<proteinExistence type="predicted"/>
<dbReference type="Gene3D" id="2.40.50.140">
    <property type="entry name" value="Nucleic acid-binding proteins"/>
    <property type="match status" value="1"/>
</dbReference>
<dbReference type="InterPro" id="IPR012340">
    <property type="entry name" value="NA-bd_OB-fold"/>
</dbReference>
<organism evidence="6 7">
    <name type="scientific">Cercophora samala</name>
    <dbReference type="NCBI Taxonomy" id="330535"/>
    <lineage>
        <taxon>Eukaryota</taxon>
        <taxon>Fungi</taxon>
        <taxon>Dikarya</taxon>
        <taxon>Ascomycota</taxon>
        <taxon>Pezizomycotina</taxon>
        <taxon>Sordariomycetes</taxon>
        <taxon>Sordariomycetidae</taxon>
        <taxon>Sordariales</taxon>
        <taxon>Lasiosphaeriaceae</taxon>
        <taxon>Cercophora</taxon>
    </lineage>
</organism>
<dbReference type="SUPFAM" id="SSF50249">
    <property type="entry name" value="Nucleic acid-binding proteins"/>
    <property type="match status" value="1"/>
</dbReference>
<gene>
    <name evidence="6" type="ORF">QBC41DRAFT_39557</name>
</gene>
<name>A0AA39ZJC7_9PEZI</name>
<evidence type="ECO:0000256" key="4">
    <source>
        <dbReference type="SAM" id="MobiDB-lite"/>
    </source>
</evidence>
<dbReference type="Proteomes" id="UP001174997">
    <property type="component" value="Unassembled WGS sequence"/>
</dbReference>
<evidence type="ECO:0000256" key="3">
    <source>
        <dbReference type="ARBA" id="ARBA00022895"/>
    </source>
</evidence>
<feature type="compositionally biased region" description="Polar residues" evidence="4">
    <location>
        <begin position="522"/>
        <end position="534"/>
    </location>
</feature>
<feature type="region of interest" description="Disordered" evidence="4">
    <location>
        <begin position="382"/>
        <end position="620"/>
    </location>
</feature>
<keyword evidence="3" id="KW-0779">Telomere</keyword>
<evidence type="ECO:0000256" key="1">
    <source>
        <dbReference type="ARBA" id="ARBA00004574"/>
    </source>
</evidence>
<feature type="domain" description="CST complex subunit Stn1 N-terminal" evidence="5">
    <location>
        <begin position="48"/>
        <end position="93"/>
    </location>
</feature>
<feature type="region of interest" description="Disordered" evidence="4">
    <location>
        <begin position="194"/>
        <end position="365"/>
    </location>
</feature>
<keyword evidence="7" id="KW-1185">Reference proteome</keyword>
<sequence>MAGAGSAPPELEFYPQFCFHLSPTASRWCHLQATDIAALTFNPGFEGQDVYFYLNHPIKWARIAGVVVAIQDFAHRIIYTIDDSSGATIECVVATPPQYPAVTNYKNPRDPNTSVDGSPLPKTDGPIDIGHVIDIKGGISVFRDVKQIRAEKVTHLRTTEQEAVFWGKIALLRKEVLCRPWVLDAKEVRRLRREEEGRVKKQKRTGLEPERKRRKLEDSTMGEEGRPSRASHKTGLERGTKSGGVVVAEVATDGRHSHHHLRTGLERRGTARAEVLDQAPGSPNYRRRKTGLEPRRPSVGDGGRPTARPRQPLERPDLDETMSSSRSQLRTGLERQSTRPKAQGLISSSHRPRLTGLEKSSVLGSADDATTLSISRLTGLERRSSSRKVELGPTGIEMKHQRTGLEKSSRFEAPDDTTLSTIRSTGLERRSSRTIEQTPASIPRPQKTGLERTSRPRRQDTTEDATVISSGSRLHKTGLERATSQRTGGHGHKTGLERQGIRDQEIQPSARYRATGLEPRKQSQQSYDPSQTWITGLERQGSRRALMERSSQNSQNSQSDQQLPEEEKCEPKITTLRSSSSKRPESPVLVRGKGRLTGLERVTKPITRSSPVTGKYNSMG</sequence>
<evidence type="ECO:0000313" key="7">
    <source>
        <dbReference type="Proteomes" id="UP001174997"/>
    </source>
</evidence>
<dbReference type="EMBL" id="JAULSY010000016">
    <property type="protein sequence ID" value="KAK0672084.1"/>
    <property type="molecule type" value="Genomic_DNA"/>
</dbReference>
<feature type="compositionally biased region" description="Basic and acidic residues" evidence="4">
    <location>
        <begin position="397"/>
        <end position="413"/>
    </location>
</feature>
<evidence type="ECO:0000256" key="2">
    <source>
        <dbReference type="ARBA" id="ARBA00022454"/>
    </source>
</evidence>
<feature type="compositionally biased region" description="Polar residues" evidence="4">
    <location>
        <begin position="606"/>
        <end position="620"/>
    </location>
</feature>
<dbReference type="Pfam" id="PF10451">
    <property type="entry name" value="Stn1"/>
    <property type="match status" value="1"/>
</dbReference>
<feature type="compositionally biased region" description="Basic and acidic residues" evidence="4">
    <location>
        <begin position="449"/>
        <end position="461"/>
    </location>
</feature>